<dbReference type="AlphaFoldDB" id="A0A512DLC8"/>
<dbReference type="OrthoDB" id="9804023at2"/>
<gene>
    <name evidence="2" type="ORF">SAE02_14170</name>
</gene>
<feature type="domain" description="Transglutaminase-like" evidence="1">
    <location>
        <begin position="175"/>
        <end position="246"/>
    </location>
</feature>
<dbReference type="Pfam" id="PF01841">
    <property type="entry name" value="Transglut_core"/>
    <property type="match status" value="1"/>
</dbReference>
<dbReference type="Pfam" id="PF08379">
    <property type="entry name" value="Bact_transglu_N"/>
    <property type="match status" value="1"/>
</dbReference>
<reference evidence="2 3" key="1">
    <citation type="submission" date="2019-07" db="EMBL/GenBank/DDBJ databases">
        <title>Whole genome shotgun sequence of Skermanella aerolata NBRC 106429.</title>
        <authorList>
            <person name="Hosoyama A."/>
            <person name="Uohara A."/>
            <person name="Ohji S."/>
            <person name="Ichikawa N."/>
        </authorList>
    </citation>
    <scope>NUCLEOTIDE SEQUENCE [LARGE SCALE GENOMIC DNA]</scope>
    <source>
        <strain evidence="2 3">NBRC 106429</strain>
    </source>
</reference>
<dbReference type="RefSeq" id="WP_044433037.1">
    <property type="nucleotide sequence ID" value="NZ_BJYZ01000006.1"/>
</dbReference>
<dbReference type="EMBL" id="BJYZ01000006">
    <property type="protein sequence ID" value="GEO37269.1"/>
    <property type="molecule type" value="Genomic_DNA"/>
</dbReference>
<organism evidence="2 3">
    <name type="scientific">Skermanella aerolata</name>
    <dbReference type="NCBI Taxonomy" id="393310"/>
    <lineage>
        <taxon>Bacteria</taxon>
        <taxon>Pseudomonadati</taxon>
        <taxon>Pseudomonadota</taxon>
        <taxon>Alphaproteobacteria</taxon>
        <taxon>Rhodospirillales</taxon>
        <taxon>Azospirillaceae</taxon>
        <taxon>Skermanella</taxon>
    </lineage>
</organism>
<dbReference type="SUPFAM" id="SSF54001">
    <property type="entry name" value="Cysteine proteinases"/>
    <property type="match status" value="1"/>
</dbReference>
<dbReference type="SMART" id="SM00460">
    <property type="entry name" value="TGc"/>
    <property type="match status" value="1"/>
</dbReference>
<dbReference type="PANTHER" id="PTHR33490:SF1">
    <property type="entry name" value="SLL1233 PROTEIN"/>
    <property type="match status" value="1"/>
</dbReference>
<keyword evidence="3" id="KW-1185">Reference proteome</keyword>
<name>A0A512DLC8_9PROT</name>
<evidence type="ECO:0000259" key="1">
    <source>
        <dbReference type="SMART" id="SM00460"/>
    </source>
</evidence>
<sequence>MTVLKVNHVTVYRYAKPVRLGDHRLMFRPRDSHDMRLLDTRMVISPPAKKIRWMHDVFGNSIAICSFDRSTTELRFESRIRLDHFGLSNPDFPIEEYARTYPFSYSSDEIPDLGRTTERHFPDPDHKVDEWAKQFIRTDGPTETQEMLVAMTRTIKDSFEYKGRTAAGTQSPVETLEKNTGSCRDFALLMMEAARTLGFAARFVSGYLYDPAVDGDPESRVGGGATHAWVQIYLPGAGWVEFDPTNGIVGGAGLIRVAVTRDPAQAVPLSGDWFGAAEDFLGMDVEVMVTSE</sequence>
<protein>
    <submittedName>
        <fullName evidence="2">Transglutaminase</fullName>
    </submittedName>
</protein>
<dbReference type="InterPro" id="IPR013589">
    <property type="entry name" value="Bac_transglu_N"/>
</dbReference>
<dbReference type="InterPro" id="IPR002931">
    <property type="entry name" value="Transglutaminase-like"/>
</dbReference>
<evidence type="ECO:0000313" key="3">
    <source>
        <dbReference type="Proteomes" id="UP000321523"/>
    </source>
</evidence>
<dbReference type="PANTHER" id="PTHR33490">
    <property type="entry name" value="BLR5614 PROTEIN-RELATED"/>
    <property type="match status" value="1"/>
</dbReference>
<comment type="caution">
    <text evidence="2">The sequence shown here is derived from an EMBL/GenBank/DDBJ whole genome shotgun (WGS) entry which is preliminary data.</text>
</comment>
<dbReference type="InterPro" id="IPR038765">
    <property type="entry name" value="Papain-like_cys_pep_sf"/>
</dbReference>
<dbReference type="Proteomes" id="UP000321523">
    <property type="component" value="Unassembled WGS sequence"/>
</dbReference>
<accession>A0A512DLC8</accession>
<proteinExistence type="predicted"/>
<evidence type="ECO:0000313" key="2">
    <source>
        <dbReference type="EMBL" id="GEO37269.1"/>
    </source>
</evidence>
<dbReference type="Gene3D" id="3.10.620.30">
    <property type="match status" value="1"/>
</dbReference>